<dbReference type="PANTHER" id="PTHR11606:SF13">
    <property type="entry name" value="GLUTAMATE DEHYDROGENASE 1, MITOCHONDRIAL"/>
    <property type="match status" value="1"/>
</dbReference>
<dbReference type="Gene3D" id="3.40.50.720">
    <property type="entry name" value="NAD(P)-binding Rossmann-like Domain"/>
    <property type="match status" value="1"/>
</dbReference>
<dbReference type="InterPro" id="IPR006096">
    <property type="entry name" value="Glu/Leu/Phe/Val/Trp_DH_C"/>
</dbReference>
<comment type="similarity">
    <text evidence="1 3 7">Belongs to the Glu/Leu/Phe/Val dehydrogenases family.</text>
</comment>
<dbReference type="InterPro" id="IPR014362">
    <property type="entry name" value="Glu_DH"/>
</dbReference>
<evidence type="ECO:0000259" key="8">
    <source>
        <dbReference type="SMART" id="SM00839"/>
    </source>
</evidence>
<evidence type="ECO:0000256" key="5">
    <source>
        <dbReference type="PIRSR" id="PIRSR000185-2"/>
    </source>
</evidence>
<feature type="binding site" evidence="5">
    <location>
        <position position="81"/>
    </location>
    <ligand>
        <name>substrate</name>
    </ligand>
</feature>
<keyword evidence="5" id="KW-0520">NAD</keyword>
<comment type="caution">
    <text evidence="9">The sequence shown here is derived from an EMBL/GenBank/DDBJ whole genome shotgun (WGS) entry which is preliminary data.</text>
</comment>
<evidence type="ECO:0000256" key="4">
    <source>
        <dbReference type="PIRSR" id="PIRSR000185-1"/>
    </source>
</evidence>
<dbReference type="Gene3D" id="3.40.50.10860">
    <property type="entry name" value="Leucine Dehydrogenase, chain A, domain 1"/>
    <property type="match status" value="1"/>
</dbReference>
<evidence type="ECO:0000313" key="9">
    <source>
        <dbReference type="EMBL" id="MBN8660336.1"/>
    </source>
</evidence>
<gene>
    <name evidence="9" type="ORF">J0M35_08250</name>
</gene>
<feature type="site" description="Important for catalysis" evidence="6">
    <location>
        <position position="157"/>
    </location>
</feature>
<evidence type="ECO:0000256" key="6">
    <source>
        <dbReference type="PIRSR" id="PIRSR000185-3"/>
    </source>
</evidence>
<evidence type="ECO:0000256" key="2">
    <source>
        <dbReference type="ARBA" id="ARBA00023002"/>
    </source>
</evidence>
<dbReference type="SMART" id="SM00839">
    <property type="entry name" value="ELFV_dehydrog"/>
    <property type="match status" value="1"/>
</dbReference>
<keyword evidence="2 3" id="KW-0560">Oxidoreductase</keyword>
<dbReference type="PIRSF" id="PIRSF000185">
    <property type="entry name" value="Glu_DH"/>
    <property type="match status" value="1"/>
</dbReference>
<dbReference type="FunFam" id="3.40.50.10860:FF:000003">
    <property type="entry name" value="Glutamate dehydrogenase"/>
    <property type="match status" value="1"/>
</dbReference>
<feature type="active site" description="Proton donor" evidence="4">
    <location>
        <position position="117"/>
    </location>
</feature>
<dbReference type="Proteomes" id="UP000664277">
    <property type="component" value="Unassembled WGS sequence"/>
</dbReference>
<dbReference type="InterPro" id="IPR046346">
    <property type="entry name" value="Aminoacid_DH-like_N_sf"/>
</dbReference>
<evidence type="ECO:0000256" key="7">
    <source>
        <dbReference type="RuleBase" id="RU004417"/>
    </source>
</evidence>
<dbReference type="EMBL" id="JAFLCK010000009">
    <property type="protein sequence ID" value="MBN8660336.1"/>
    <property type="molecule type" value="Genomic_DNA"/>
</dbReference>
<feature type="domain" description="Glutamate/phenylalanine/leucine/valine/L-tryptophan dehydrogenase C-terminal" evidence="8">
    <location>
        <begin position="194"/>
        <end position="424"/>
    </location>
</feature>
<evidence type="ECO:0000313" key="10">
    <source>
        <dbReference type="Proteomes" id="UP000664277"/>
    </source>
</evidence>
<evidence type="ECO:0000256" key="3">
    <source>
        <dbReference type="PIRNR" id="PIRNR000185"/>
    </source>
</evidence>
<dbReference type="CDD" id="cd01076">
    <property type="entry name" value="NAD_bind_1_Glu_DH"/>
    <property type="match status" value="1"/>
</dbReference>
<sequence length="427" mass="46681">MVAVTSADKPTMECETEHFLGAQRQLDEIAEEMGLDRELHERLRYPKRALIVTVPVRMDDGSVKTFTGYRVHHDVTLGPAKGGIRFHPEVNLGEVSCLAMLMTWKCALMGLPYGGAKGGIRVEPWKLTTGETERLTRRYTSEIINLLGPDKDIPAPDMYTNEQTMAWIMDTYSINVGHTVPSVVTGKPVSIGGSFGRTEATGRGVAYCVRRAVNHFNIKSDAPKVVVQGFGNVGAVTAKLLHQAGYKIVAVSDVYGGIYNPDGLDIPRLMAYVSEMGKVQGFQDSQEVANKDLLTLPCDVLVPAALGGQITEANADKLNCKIIVEGANGPTTPEADSILHDKGIIVVPDILANAGGVTVSYFEWVQGMMHLFWSEDEVNQRLEQIMGRACDQVLELSTKSKLRPRMAALRIGVSRIAEAKRLRGLYP</sequence>
<proteinExistence type="inferred from homology"/>
<name>A0A8J7TLU7_9BACT</name>
<feature type="binding site" evidence="5">
    <location>
        <position position="360"/>
    </location>
    <ligand>
        <name>substrate</name>
    </ligand>
</feature>
<reference evidence="9" key="1">
    <citation type="submission" date="2021-02" db="EMBL/GenBank/DDBJ databases">
        <title>Genome-Resolved Metagenomics of a Microbial Community Performing Photosynthetic Biological Nutrient Removal.</title>
        <authorList>
            <person name="Mcdaniel E.A."/>
        </authorList>
    </citation>
    <scope>NUCLEOTIDE SEQUENCE</scope>
    <source>
        <strain evidence="9">UWPOB_OBS1</strain>
    </source>
</reference>
<dbReference type="SUPFAM" id="SSF51735">
    <property type="entry name" value="NAD(P)-binding Rossmann-fold domains"/>
    <property type="match status" value="1"/>
</dbReference>
<dbReference type="Pfam" id="PF02812">
    <property type="entry name" value="ELFV_dehydrog_N"/>
    <property type="match status" value="1"/>
</dbReference>
<dbReference type="SUPFAM" id="SSF53223">
    <property type="entry name" value="Aminoacid dehydrogenase-like, N-terminal domain"/>
    <property type="match status" value="1"/>
</dbReference>
<dbReference type="InterPro" id="IPR006097">
    <property type="entry name" value="Glu/Leu/Phe/Val/Trp_DH_dimer"/>
</dbReference>
<dbReference type="InterPro" id="IPR033922">
    <property type="entry name" value="NAD_bind_Glu_DH"/>
</dbReference>
<accession>A0A8J7TLU7</accession>
<dbReference type="GO" id="GO:0000166">
    <property type="term" value="F:nucleotide binding"/>
    <property type="evidence" value="ECO:0007669"/>
    <property type="project" value="UniProtKB-KW"/>
</dbReference>
<dbReference type="InterPro" id="IPR006095">
    <property type="entry name" value="Glu/Leu/Phe/Val/Trp_DH"/>
</dbReference>
<organism evidence="9 10">
    <name type="scientific">Candidatus Obscuribacter phosphatis</name>
    <dbReference type="NCBI Taxonomy" id="1906157"/>
    <lineage>
        <taxon>Bacteria</taxon>
        <taxon>Bacillati</taxon>
        <taxon>Candidatus Melainabacteria</taxon>
        <taxon>Candidatus Obscuribacterales</taxon>
        <taxon>Candidatus Obscuribacteraceae</taxon>
        <taxon>Candidatus Obscuribacter</taxon>
    </lineage>
</organism>
<dbReference type="Pfam" id="PF00208">
    <property type="entry name" value="ELFV_dehydrog"/>
    <property type="match status" value="1"/>
</dbReference>
<keyword evidence="5" id="KW-0547">Nucleotide-binding</keyword>
<dbReference type="AlphaFoldDB" id="A0A8J7TLU7"/>
<evidence type="ECO:0000256" key="1">
    <source>
        <dbReference type="ARBA" id="ARBA00006382"/>
    </source>
</evidence>
<dbReference type="PRINTS" id="PR00082">
    <property type="entry name" value="GLFDHDRGNASE"/>
</dbReference>
<dbReference type="PANTHER" id="PTHR11606">
    <property type="entry name" value="GLUTAMATE DEHYDROGENASE"/>
    <property type="match status" value="1"/>
</dbReference>
<protein>
    <recommendedName>
        <fullName evidence="3">Glutamate dehydrogenase</fullName>
    </recommendedName>
</protein>
<dbReference type="GO" id="GO:0004352">
    <property type="term" value="F:glutamate dehydrogenase (NAD+) activity"/>
    <property type="evidence" value="ECO:0007669"/>
    <property type="project" value="TreeGrafter"/>
</dbReference>
<feature type="binding site" evidence="5">
    <location>
        <position position="105"/>
    </location>
    <ligand>
        <name>substrate</name>
    </ligand>
</feature>
<feature type="binding site" evidence="5">
    <location>
        <position position="232"/>
    </location>
    <ligand>
        <name>NAD(+)</name>
        <dbReference type="ChEBI" id="CHEBI:57540"/>
    </ligand>
</feature>
<dbReference type="GO" id="GO:0006538">
    <property type="term" value="P:L-glutamate catabolic process"/>
    <property type="evidence" value="ECO:0007669"/>
    <property type="project" value="TreeGrafter"/>
</dbReference>
<feature type="binding site" evidence="5">
    <location>
        <position position="201"/>
    </location>
    <ligand>
        <name>NAD(+)</name>
        <dbReference type="ChEBI" id="CHEBI:57540"/>
    </ligand>
</feature>
<dbReference type="InterPro" id="IPR036291">
    <property type="entry name" value="NAD(P)-bd_dom_sf"/>
</dbReference>